<sequence length="117" mass="12962">MSLENVKAYYAKLASDEAFRTQIQGVNSKAECSQIVKGAGFDFTLEEYEEYTAQLLESSFDNGEMKDLNEKELEAVFGGASSIIGKPILQPLYGVIRPWPPIHPQPMYGIVVTDSPL</sequence>
<feature type="domain" description="Nif11" evidence="1">
    <location>
        <begin position="1"/>
        <end position="47"/>
    </location>
</feature>
<dbReference type="NCBIfam" id="TIGR03798">
    <property type="entry name" value="leader_Nif11"/>
    <property type="match status" value="1"/>
</dbReference>
<organism evidence="2">
    <name type="scientific">Stigonema sp. PCC 9446</name>
    <dbReference type="NCBI Taxonomy" id="2099385"/>
    <lineage>
        <taxon>Bacteria</taxon>
        <taxon>Bacillati</taxon>
        <taxon>Cyanobacteriota</taxon>
        <taxon>Cyanophyceae</taxon>
        <taxon>Nostocales</taxon>
        <taxon>Stigonemataceae</taxon>
        <taxon>Stigonema</taxon>
    </lineage>
</organism>
<protein>
    <submittedName>
        <fullName evidence="2">Nif11-type</fullName>
    </submittedName>
</protein>
<dbReference type="AlphaFoldDB" id="A0A2P0ZGJ7"/>
<name>A0A2P0ZGJ7_9CYAN</name>
<accession>A0A2P0ZGJ7</accession>
<dbReference type="InterPro" id="IPR022516">
    <property type="entry name" value="CHP03798_Ocin"/>
</dbReference>
<dbReference type="EMBL" id="MG373771">
    <property type="protein sequence ID" value="AVH79558.1"/>
    <property type="molecule type" value="Genomic_DNA"/>
</dbReference>
<evidence type="ECO:0000313" key="2">
    <source>
        <dbReference type="EMBL" id="AVH79558.1"/>
    </source>
</evidence>
<evidence type="ECO:0000259" key="1">
    <source>
        <dbReference type="Pfam" id="PF07862"/>
    </source>
</evidence>
<proteinExistence type="predicted"/>
<reference evidence="2" key="1">
    <citation type="journal article" date="2018" name="Science">
        <title>Natural noncanonical protein splicing yields products with diverse ?-amino acid residues.</title>
        <authorList>
            <person name="Morinaka B.I."/>
            <person name="Lakis E."/>
            <person name="Verest M."/>
            <person name="Helf M.J."/>
            <person name="Scalvenzi T."/>
            <person name="Vagstad A.L."/>
            <person name="Sims J."/>
            <person name="Sunagawa S."/>
            <person name="Gugger M."/>
            <person name="Piel J."/>
        </authorList>
    </citation>
    <scope>NUCLEOTIDE SEQUENCE</scope>
    <source>
        <strain evidence="2">PCC 9446</strain>
    </source>
</reference>
<dbReference type="Pfam" id="PF07862">
    <property type="entry name" value="Nif11"/>
    <property type="match status" value="1"/>
</dbReference>
<dbReference type="InterPro" id="IPR012903">
    <property type="entry name" value="Nif11"/>
</dbReference>